<dbReference type="Proteomes" id="UP000265000">
    <property type="component" value="Unplaced"/>
</dbReference>
<dbReference type="PANTHER" id="PTHR34488">
    <property type="entry name" value="SI:CH211-245H14.1-RELATED"/>
    <property type="match status" value="1"/>
</dbReference>
<keyword evidence="1" id="KW-1133">Transmembrane helix</keyword>
<dbReference type="GeneTree" id="ENSGT01110000267317"/>
<proteinExistence type="predicted"/>
<dbReference type="Ensembl" id="ENSFHET00000013871.1">
    <property type="protein sequence ID" value="ENSFHEP00000001449.1"/>
    <property type="gene ID" value="ENSFHEG00000002188.1"/>
</dbReference>
<sequence length="137" mass="15276">LDRLLDKRGATIEPSPDGTDYTIVFCPIVCRFETDVQSALSSVPGKGVILVVMHHTYDPKYTLPEKRSLDNPAVKLLVEFLFFENKGLLKCSHNSKAKKTIYKKHATYVLLLACCCQIHIALLFSSPVASQHSIKSL</sequence>
<evidence type="ECO:0000313" key="3">
    <source>
        <dbReference type="Proteomes" id="UP000265000"/>
    </source>
</evidence>
<evidence type="ECO:0000256" key="1">
    <source>
        <dbReference type="SAM" id="Phobius"/>
    </source>
</evidence>
<dbReference type="AlphaFoldDB" id="A0A3Q2NQV0"/>
<keyword evidence="3" id="KW-1185">Reference proteome</keyword>
<reference evidence="2" key="2">
    <citation type="submission" date="2025-09" db="UniProtKB">
        <authorList>
            <consortium name="Ensembl"/>
        </authorList>
    </citation>
    <scope>IDENTIFICATION</scope>
</reference>
<feature type="transmembrane region" description="Helical" evidence="1">
    <location>
        <begin position="108"/>
        <end position="129"/>
    </location>
</feature>
<protein>
    <submittedName>
        <fullName evidence="2">Uncharacterized protein</fullName>
    </submittedName>
</protein>
<dbReference type="PANTHER" id="PTHR34488:SF1">
    <property type="entry name" value="SI:CH211-245H14.1-RELATED"/>
    <property type="match status" value="1"/>
</dbReference>
<accession>A0A3Q2NQV0</accession>
<keyword evidence="1" id="KW-0812">Transmembrane</keyword>
<reference evidence="2" key="1">
    <citation type="submission" date="2025-08" db="UniProtKB">
        <authorList>
            <consortium name="Ensembl"/>
        </authorList>
    </citation>
    <scope>IDENTIFICATION</scope>
</reference>
<evidence type="ECO:0000313" key="2">
    <source>
        <dbReference type="Ensembl" id="ENSFHEP00000001449.1"/>
    </source>
</evidence>
<organism evidence="2 3">
    <name type="scientific">Fundulus heteroclitus</name>
    <name type="common">Killifish</name>
    <name type="synonym">Mummichog</name>
    <dbReference type="NCBI Taxonomy" id="8078"/>
    <lineage>
        <taxon>Eukaryota</taxon>
        <taxon>Metazoa</taxon>
        <taxon>Chordata</taxon>
        <taxon>Craniata</taxon>
        <taxon>Vertebrata</taxon>
        <taxon>Euteleostomi</taxon>
        <taxon>Actinopterygii</taxon>
        <taxon>Neopterygii</taxon>
        <taxon>Teleostei</taxon>
        <taxon>Neoteleostei</taxon>
        <taxon>Acanthomorphata</taxon>
        <taxon>Ovalentaria</taxon>
        <taxon>Atherinomorphae</taxon>
        <taxon>Cyprinodontiformes</taxon>
        <taxon>Fundulidae</taxon>
        <taxon>Fundulus</taxon>
    </lineage>
</organism>
<name>A0A3Q2NQV0_FUNHE</name>
<keyword evidence="1" id="KW-0472">Membrane</keyword>